<protein>
    <submittedName>
        <fullName evidence="3">Uncharacterized protein</fullName>
    </submittedName>
</protein>
<accession>A0ABS6SHM3</accession>
<evidence type="ECO:0000313" key="3">
    <source>
        <dbReference type="EMBL" id="MBV7257917.1"/>
    </source>
</evidence>
<keyword evidence="4" id="KW-1185">Reference proteome</keyword>
<keyword evidence="2" id="KW-0812">Transmembrane</keyword>
<evidence type="ECO:0000256" key="1">
    <source>
        <dbReference type="SAM" id="MobiDB-lite"/>
    </source>
</evidence>
<dbReference type="EMBL" id="JAGSPA010000006">
    <property type="protein sequence ID" value="MBV7257917.1"/>
    <property type="molecule type" value="Genomic_DNA"/>
</dbReference>
<feature type="transmembrane region" description="Helical" evidence="2">
    <location>
        <begin position="48"/>
        <end position="74"/>
    </location>
</feature>
<proteinExistence type="predicted"/>
<comment type="caution">
    <text evidence="3">The sequence shown here is derived from an EMBL/GenBank/DDBJ whole genome shotgun (WGS) entry which is preliminary data.</text>
</comment>
<reference evidence="3 4" key="1">
    <citation type="submission" date="2021-04" db="EMBL/GenBank/DDBJ databases">
        <authorList>
            <person name="Pira H."/>
            <person name="Risdian C."/>
            <person name="Wink J."/>
        </authorList>
    </citation>
    <scope>NUCLEOTIDE SEQUENCE [LARGE SCALE GENOMIC DNA]</scope>
    <source>
        <strain evidence="3 4">WHA3</strain>
    </source>
</reference>
<organism evidence="3 4">
    <name type="scientific">Pacificimonas pallii</name>
    <dbReference type="NCBI Taxonomy" id="2827236"/>
    <lineage>
        <taxon>Bacteria</taxon>
        <taxon>Pseudomonadati</taxon>
        <taxon>Pseudomonadota</taxon>
        <taxon>Alphaproteobacteria</taxon>
        <taxon>Sphingomonadales</taxon>
        <taxon>Sphingosinicellaceae</taxon>
        <taxon>Pacificimonas</taxon>
    </lineage>
</organism>
<evidence type="ECO:0000256" key="2">
    <source>
        <dbReference type="SAM" id="Phobius"/>
    </source>
</evidence>
<dbReference type="Proteomes" id="UP000722336">
    <property type="component" value="Unassembled WGS sequence"/>
</dbReference>
<feature type="region of interest" description="Disordered" evidence="1">
    <location>
        <begin position="76"/>
        <end position="95"/>
    </location>
</feature>
<name>A0ABS6SHM3_9SPHN</name>
<feature type="transmembrane region" description="Helical" evidence="2">
    <location>
        <begin position="21"/>
        <end position="42"/>
    </location>
</feature>
<keyword evidence="2" id="KW-1133">Transmembrane helix</keyword>
<gene>
    <name evidence="3" type="ORF">KCG44_14115</name>
</gene>
<sequence length="95" mass="9793">MTSADDRSARLQTARSSFNRLMRYVLGAALLMEVALIAYLAVSDALTRTAVIAGSIGVIVSVVLGAGLMALAFFSSNSGVDDDAGRGAGRAPDEE</sequence>
<dbReference type="RefSeq" id="WP_218446767.1">
    <property type="nucleotide sequence ID" value="NZ_JAGSPA010000006.1"/>
</dbReference>
<evidence type="ECO:0000313" key="4">
    <source>
        <dbReference type="Proteomes" id="UP000722336"/>
    </source>
</evidence>
<keyword evidence="2" id="KW-0472">Membrane</keyword>